<dbReference type="OrthoDB" id="438995at2759"/>
<name>C5KDW5_PERM5</name>
<keyword evidence="3" id="KW-1185">Reference proteome</keyword>
<dbReference type="Proteomes" id="UP000007800">
    <property type="component" value="Unassembled WGS sequence"/>
</dbReference>
<feature type="compositionally biased region" description="Basic and acidic residues" evidence="1">
    <location>
        <begin position="17"/>
        <end position="29"/>
    </location>
</feature>
<organism evidence="3">
    <name type="scientific">Perkinsus marinus (strain ATCC 50983 / TXsc)</name>
    <dbReference type="NCBI Taxonomy" id="423536"/>
    <lineage>
        <taxon>Eukaryota</taxon>
        <taxon>Sar</taxon>
        <taxon>Alveolata</taxon>
        <taxon>Perkinsozoa</taxon>
        <taxon>Perkinsea</taxon>
        <taxon>Perkinsida</taxon>
        <taxon>Perkinsidae</taxon>
        <taxon>Perkinsus</taxon>
    </lineage>
</organism>
<dbReference type="AlphaFoldDB" id="C5KDW5"/>
<dbReference type="RefSeq" id="XP_002785622.1">
    <property type="nucleotide sequence ID" value="XM_002785576.1"/>
</dbReference>
<dbReference type="EMBL" id="GG672124">
    <property type="protein sequence ID" value="EER17418.1"/>
    <property type="molecule type" value="Genomic_DNA"/>
</dbReference>
<feature type="compositionally biased region" description="Polar residues" evidence="1">
    <location>
        <begin position="30"/>
        <end position="56"/>
    </location>
</feature>
<dbReference type="GeneID" id="9062549"/>
<reference evidence="2 3" key="1">
    <citation type="submission" date="2008-07" db="EMBL/GenBank/DDBJ databases">
        <authorList>
            <person name="El-Sayed N."/>
            <person name="Caler E."/>
            <person name="Inman J."/>
            <person name="Amedeo P."/>
            <person name="Hass B."/>
            <person name="Wortman J."/>
        </authorList>
    </citation>
    <scope>NUCLEOTIDE SEQUENCE [LARGE SCALE GENOMIC DNA]</scope>
    <source>
        <strain evidence="3">ATCC 50983 / TXsc</strain>
    </source>
</reference>
<proteinExistence type="predicted"/>
<evidence type="ECO:0000313" key="2">
    <source>
        <dbReference type="EMBL" id="EER17418.1"/>
    </source>
</evidence>
<dbReference type="InParanoid" id="C5KDW5"/>
<feature type="compositionally biased region" description="Basic and acidic residues" evidence="1">
    <location>
        <begin position="72"/>
        <end position="87"/>
    </location>
</feature>
<accession>C5KDW5</accession>
<gene>
    <name evidence="2" type="ORF">Pmar_PMAR022371</name>
</gene>
<evidence type="ECO:0000313" key="3">
    <source>
        <dbReference type="Proteomes" id="UP000007800"/>
    </source>
</evidence>
<evidence type="ECO:0000256" key="1">
    <source>
        <dbReference type="SAM" id="MobiDB-lite"/>
    </source>
</evidence>
<feature type="region of interest" description="Disordered" evidence="1">
    <location>
        <begin position="138"/>
        <end position="202"/>
    </location>
</feature>
<feature type="compositionally biased region" description="Basic and acidic residues" evidence="1">
    <location>
        <begin position="143"/>
        <end position="165"/>
    </location>
</feature>
<protein>
    <submittedName>
        <fullName evidence="2">Uncharacterized protein</fullName>
    </submittedName>
</protein>
<sequence length="237" mass="26257">MVDEALEKAQSFLRENVAVDRTDDLRESDSQNIPSVEPLQTSRPNEAASTSYSVGTLENPPMVLRGSSVEQDMPKQSRSIERKEQHGISETGIDPKSIVEMVRDAVAGMLDERLKAKEEEQRLLESRNLAQRAAELESALEQSMRRERELAQKLTTKETDDRRSDAQQVPASASIGESELQRGRAATSEDSNASKENSEHVQGSELHAFAIETAYGLKHGRIGARLFGAWSSAYTVE</sequence>
<feature type="region of interest" description="Disordered" evidence="1">
    <location>
        <begin position="1"/>
        <end position="96"/>
    </location>
</feature>